<dbReference type="InterPro" id="IPR016163">
    <property type="entry name" value="Ald_DH_C"/>
</dbReference>
<name>A0A6N8GMF3_9MICC</name>
<dbReference type="PANTHER" id="PTHR43353">
    <property type="entry name" value="SUCCINATE-SEMIALDEHYDE DEHYDROGENASE, MITOCHONDRIAL"/>
    <property type="match status" value="1"/>
</dbReference>
<dbReference type="InterPro" id="IPR044151">
    <property type="entry name" value="ALDH_KGSADH"/>
</dbReference>
<evidence type="ECO:0000313" key="3">
    <source>
        <dbReference type="EMBL" id="MUN63440.1"/>
    </source>
</evidence>
<sequence length="496" mass="52310">MNTALSPATTAAEVDRAARAAHEAYLISADQTPATRASWLTALAEALRAHDDELVGLAAEETHLAEPRLRGELKRSAFQLELFAEEVRTGVVLEAVVDHADPDWGMGPRPDIRRVNVPLGVVGVFGASNFPFAFSVMGGDSASALAAGCAVLHKIHGGHKQLALRTAEVVIEALAQAGAPEGLFAVLDGREAATALVDHPLVKAVGFTGSTAGGRALFDRAAARPEPIPFYGELGSINPVFVLPQAWRHRAEEILTGYAGSFTMGMGQFCTKPGVLFVPDEGGTERVRETLSAALADAPLAKLLTPGLRESFGQARDEVAALEGVETLVPGSDDEVPAPTVLAVDAEQVRKDPEVLHHEMFGPATVLVRYRDAAELPELAELMEGQLTATVHGDEEDDSTALVGTLTGKAGRVLFNGWPTGVTVSYAQHHGGPYPATTTNTTSVGTAAIGRFMRPVSYQDAPDAALPPALQEANPWGIARRVDGRFEPAVTEGARR</sequence>
<evidence type="ECO:0000256" key="1">
    <source>
        <dbReference type="ARBA" id="ARBA00023002"/>
    </source>
</evidence>
<dbReference type="Gene3D" id="3.40.605.10">
    <property type="entry name" value="Aldehyde Dehydrogenase, Chain A, domain 1"/>
    <property type="match status" value="1"/>
</dbReference>
<dbReference type="GO" id="GO:0016620">
    <property type="term" value="F:oxidoreductase activity, acting on the aldehyde or oxo group of donors, NAD or NADP as acceptor"/>
    <property type="evidence" value="ECO:0007669"/>
    <property type="project" value="InterPro"/>
</dbReference>
<proteinExistence type="predicted"/>
<reference evidence="3 4" key="1">
    <citation type="submission" date="2019-12" db="EMBL/GenBank/DDBJ databases">
        <authorList>
            <person name="Shi Y."/>
        </authorList>
    </citation>
    <scope>NUCLEOTIDE SEQUENCE [LARGE SCALE GENOMIC DNA]</scope>
    <source>
        <strain evidence="3 4">JCM 17929</strain>
    </source>
</reference>
<keyword evidence="1" id="KW-0560">Oxidoreductase</keyword>
<dbReference type="InterPro" id="IPR015590">
    <property type="entry name" value="Aldehyde_DH_dom"/>
</dbReference>
<gene>
    <name evidence="3" type="ORF">GMA12_09855</name>
</gene>
<dbReference type="InterPro" id="IPR016161">
    <property type="entry name" value="Ald_DH/histidinol_DH"/>
</dbReference>
<evidence type="ECO:0000259" key="2">
    <source>
        <dbReference type="Pfam" id="PF00171"/>
    </source>
</evidence>
<evidence type="ECO:0000313" key="4">
    <source>
        <dbReference type="Proteomes" id="UP000436989"/>
    </source>
</evidence>
<accession>A0A6N8GMF3</accession>
<dbReference type="Gene3D" id="3.40.309.10">
    <property type="entry name" value="Aldehyde Dehydrogenase, Chain A, domain 2"/>
    <property type="match status" value="1"/>
</dbReference>
<comment type="caution">
    <text evidence="3">The sequence shown here is derived from an EMBL/GenBank/DDBJ whole genome shotgun (WGS) entry which is preliminary data.</text>
</comment>
<protein>
    <submittedName>
        <fullName evidence="3">Aldehyde dehydrogenase family protein</fullName>
    </submittedName>
</protein>
<dbReference type="RefSeq" id="WP_156269351.1">
    <property type="nucleotide sequence ID" value="NZ_WOGU01000007.1"/>
</dbReference>
<dbReference type="PANTHER" id="PTHR43353:SF3">
    <property type="entry name" value="ALDEHYDE DEHYDROGENASE-RELATED"/>
    <property type="match status" value="1"/>
</dbReference>
<dbReference type="Proteomes" id="UP000436989">
    <property type="component" value="Unassembled WGS sequence"/>
</dbReference>
<dbReference type="InterPro" id="IPR016162">
    <property type="entry name" value="Ald_DH_N"/>
</dbReference>
<dbReference type="InterPro" id="IPR050740">
    <property type="entry name" value="Aldehyde_DH_Superfamily"/>
</dbReference>
<dbReference type="CDD" id="cd07129">
    <property type="entry name" value="ALDH_KGSADH"/>
    <property type="match status" value="1"/>
</dbReference>
<dbReference type="AlphaFoldDB" id="A0A6N8GMF3"/>
<keyword evidence="4" id="KW-1185">Reference proteome</keyword>
<dbReference type="EMBL" id="WOGU01000007">
    <property type="protein sequence ID" value="MUN63440.1"/>
    <property type="molecule type" value="Genomic_DNA"/>
</dbReference>
<feature type="domain" description="Aldehyde dehydrogenase" evidence="2">
    <location>
        <begin position="7"/>
        <end position="432"/>
    </location>
</feature>
<dbReference type="SUPFAM" id="SSF53720">
    <property type="entry name" value="ALDH-like"/>
    <property type="match status" value="1"/>
</dbReference>
<dbReference type="Pfam" id="PF00171">
    <property type="entry name" value="Aldedh"/>
    <property type="match status" value="1"/>
</dbReference>
<organism evidence="3 4">
    <name type="scientific">Kocuria sediminis</name>
    <dbReference type="NCBI Taxonomy" id="1038857"/>
    <lineage>
        <taxon>Bacteria</taxon>
        <taxon>Bacillati</taxon>
        <taxon>Actinomycetota</taxon>
        <taxon>Actinomycetes</taxon>
        <taxon>Micrococcales</taxon>
        <taxon>Micrococcaceae</taxon>
        <taxon>Kocuria</taxon>
    </lineage>
</organism>